<proteinExistence type="predicted"/>
<accession>A0A2H1VZA7</accession>
<feature type="region of interest" description="Disordered" evidence="1">
    <location>
        <begin position="1"/>
        <end position="28"/>
    </location>
</feature>
<evidence type="ECO:0000313" key="2">
    <source>
        <dbReference type="EMBL" id="SOQ46036.1"/>
    </source>
</evidence>
<evidence type="ECO:0000256" key="1">
    <source>
        <dbReference type="SAM" id="MobiDB-lite"/>
    </source>
</evidence>
<dbReference type="EMBL" id="ODYU01005310">
    <property type="protein sequence ID" value="SOQ46036.1"/>
    <property type="molecule type" value="Genomic_DNA"/>
</dbReference>
<feature type="compositionally biased region" description="Basic and acidic residues" evidence="1">
    <location>
        <begin position="1"/>
        <end position="16"/>
    </location>
</feature>
<organism evidence="2">
    <name type="scientific">Spodoptera frugiperda</name>
    <name type="common">Fall armyworm</name>
    <dbReference type="NCBI Taxonomy" id="7108"/>
    <lineage>
        <taxon>Eukaryota</taxon>
        <taxon>Metazoa</taxon>
        <taxon>Ecdysozoa</taxon>
        <taxon>Arthropoda</taxon>
        <taxon>Hexapoda</taxon>
        <taxon>Insecta</taxon>
        <taxon>Pterygota</taxon>
        <taxon>Neoptera</taxon>
        <taxon>Endopterygota</taxon>
        <taxon>Lepidoptera</taxon>
        <taxon>Glossata</taxon>
        <taxon>Ditrysia</taxon>
        <taxon>Noctuoidea</taxon>
        <taxon>Noctuidae</taxon>
        <taxon>Amphipyrinae</taxon>
        <taxon>Spodoptera</taxon>
    </lineage>
</organism>
<gene>
    <name evidence="2" type="ORF">SFRICE_021784</name>
</gene>
<protein>
    <submittedName>
        <fullName evidence="2">SFRICE_021784</fullName>
    </submittedName>
</protein>
<reference evidence="2" key="1">
    <citation type="submission" date="2016-07" db="EMBL/GenBank/DDBJ databases">
        <authorList>
            <person name="Bretaudeau A."/>
        </authorList>
    </citation>
    <scope>NUCLEOTIDE SEQUENCE</scope>
    <source>
        <strain evidence="2">Rice</strain>
        <tissue evidence="2">Whole body</tissue>
    </source>
</reference>
<name>A0A2H1VZA7_SPOFR</name>
<sequence>MYRKTIDRSHSTDDTSVRPMIRSTKTRVDQRAIERAMLGVSLRDKIRNMKIRQRTRVTDIALKICRLSKLRTQYTESPVFIYLTAEYLDSSRTHGSCSALSTQNK</sequence>
<dbReference type="AlphaFoldDB" id="A0A2H1VZA7"/>